<dbReference type="InterPro" id="IPR003439">
    <property type="entry name" value="ABC_transporter-like_ATP-bd"/>
</dbReference>
<feature type="compositionally biased region" description="Polar residues" evidence="4">
    <location>
        <begin position="225"/>
        <end position="244"/>
    </location>
</feature>
<dbReference type="PANTHER" id="PTHR42855">
    <property type="entry name" value="ABC TRANSPORTER ATP-BINDING SUBUNIT"/>
    <property type="match status" value="1"/>
</dbReference>
<dbReference type="InterPro" id="IPR027417">
    <property type="entry name" value="P-loop_NTPase"/>
</dbReference>
<dbReference type="EMBL" id="CAEZUX010000148">
    <property type="protein sequence ID" value="CAB4621180.1"/>
    <property type="molecule type" value="Genomic_DNA"/>
</dbReference>
<dbReference type="GO" id="GO:0016887">
    <property type="term" value="F:ATP hydrolysis activity"/>
    <property type="evidence" value="ECO:0007669"/>
    <property type="project" value="InterPro"/>
</dbReference>
<keyword evidence="2" id="KW-0067">ATP-binding</keyword>
<sequence>MGLDLGSKRLGSKGIEFHGVGFSWPDGTLVLRPFEHALEPGDRLGIVGPNGAGKSTLLDMVAGRLTPTEGKIDIGRTVKVGYYDQLGRDLDLSKRVRDAVAGDKGAPSLEDLQLMKRFWFDGDAQFAPIGTLSGGERRRLQLMLTLIEQPNVLLLDEPTNDLDLDTLRALEDYLDDWPGIVVVVSHDRAFIDRTVEEILSLDGEGGASLMVGGVDAWLKMRSARPASSRNMPAQRTGAQKTAPQAPQHEVAKIKKKRTPSTLNRLIANNEKDQEKRNKRRTDLEDSIAKAGGDHEKLAALSLSLAEVQADLDRLENEWLEYTTELED</sequence>
<keyword evidence="3" id="KW-0175">Coiled coil</keyword>
<dbReference type="CDD" id="cd03221">
    <property type="entry name" value="ABCF_EF-3"/>
    <property type="match status" value="1"/>
</dbReference>
<dbReference type="InterPro" id="IPR051309">
    <property type="entry name" value="ABCF_ATPase"/>
</dbReference>
<dbReference type="SUPFAM" id="SSF52540">
    <property type="entry name" value="P-loop containing nucleoside triphosphate hydrolases"/>
    <property type="match status" value="1"/>
</dbReference>
<keyword evidence="1" id="KW-0547">Nucleotide-binding</keyword>
<dbReference type="InterPro" id="IPR003593">
    <property type="entry name" value="AAA+_ATPase"/>
</dbReference>
<protein>
    <submittedName>
        <fullName evidence="6">Unannotated protein</fullName>
    </submittedName>
</protein>
<name>A0A6J6I6F3_9ZZZZ</name>
<evidence type="ECO:0000256" key="3">
    <source>
        <dbReference type="SAM" id="Coils"/>
    </source>
</evidence>
<organism evidence="6">
    <name type="scientific">freshwater metagenome</name>
    <dbReference type="NCBI Taxonomy" id="449393"/>
    <lineage>
        <taxon>unclassified sequences</taxon>
        <taxon>metagenomes</taxon>
        <taxon>ecological metagenomes</taxon>
    </lineage>
</organism>
<reference evidence="6" key="1">
    <citation type="submission" date="2020-05" db="EMBL/GenBank/DDBJ databases">
        <authorList>
            <person name="Chiriac C."/>
            <person name="Salcher M."/>
            <person name="Ghai R."/>
            <person name="Kavagutti S V."/>
        </authorList>
    </citation>
    <scope>NUCLEOTIDE SEQUENCE</scope>
</reference>
<feature type="compositionally biased region" description="Basic and acidic residues" evidence="4">
    <location>
        <begin position="269"/>
        <end position="292"/>
    </location>
</feature>
<dbReference type="PANTHER" id="PTHR42855:SF1">
    <property type="entry name" value="ABC TRANSPORTER DOMAIN-CONTAINING PROTEIN"/>
    <property type="match status" value="1"/>
</dbReference>
<dbReference type="Pfam" id="PF00005">
    <property type="entry name" value="ABC_tran"/>
    <property type="match status" value="1"/>
</dbReference>
<feature type="region of interest" description="Disordered" evidence="4">
    <location>
        <begin position="223"/>
        <end position="292"/>
    </location>
</feature>
<dbReference type="SMART" id="SM00382">
    <property type="entry name" value="AAA"/>
    <property type="match status" value="1"/>
</dbReference>
<accession>A0A6J6I6F3</accession>
<feature type="domain" description="ABC transporter" evidence="5">
    <location>
        <begin position="15"/>
        <end position="230"/>
    </location>
</feature>
<dbReference type="GO" id="GO:0005524">
    <property type="term" value="F:ATP binding"/>
    <property type="evidence" value="ECO:0007669"/>
    <property type="project" value="UniProtKB-KW"/>
</dbReference>
<dbReference type="AlphaFoldDB" id="A0A6J6I6F3"/>
<gene>
    <name evidence="6" type="ORF">UFOPK1874_01057</name>
</gene>
<evidence type="ECO:0000313" key="6">
    <source>
        <dbReference type="EMBL" id="CAB4621180.1"/>
    </source>
</evidence>
<dbReference type="PROSITE" id="PS50893">
    <property type="entry name" value="ABC_TRANSPORTER_2"/>
    <property type="match status" value="1"/>
</dbReference>
<dbReference type="Gene3D" id="3.40.50.300">
    <property type="entry name" value="P-loop containing nucleotide triphosphate hydrolases"/>
    <property type="match status" value="1"/>
</dbReference>
<evidence type="ECO:0000256" key="2">
    <source>
        <dbReference type="ARBA" id="ARBA00022840"/>
    </source>
</evidence>
<evidence type="ECO:0000256" key="4">
    <source>
        <dbReference type="SAM" id="MobiDB-lite"/>
    </source>
</evidence>
<evidence type="ECO:0000256" key="1">
    <source>
        <dbReference type="ARBA" id="ARBA00022741"/>
    </source>
</evidence>
<proteinExistence type="predicted"/>
<feature type="coiled-coil region" evidence="3">
    <location>
        <begin position="297"/>
        <end position="324"/>
    </location>
</feature>
<evidence type="ECO:0000259" key="5">
    <source>
        <dbReference type="PROSITE" id="PS50893"/>
    </source>
</evidence>